<gene>
    <name evidence="1" type="ORF">SAMN04488123_10444</name>
</gene>
<reference evidence="1 2" key="1">
    <citation type="submission" date="2016-10" db="EMBL/GenBank/DDBJ databases">
        <authorList>
            <person name="de Groot N.N."/>
        </authorList>
    </citation>
    <scope>NUCLEOTIDE SEQUENCE [LARGE SCALE GENOMIC DNA]</scope>
    <source>
        <strain evidence="1 2">DSM 21771</strain>
    </source>
</reference>
<name>A0A1G8M9D0_9BACI</name>
<protein>
    <submittedName>
        <fullName evidence="1">Uncharacterized protein</fullName>
    </submittedName>
</protein>
<keyword evidence="2" id="KW-1185">Reference proteome</keyword>
<evidence type="ECO:0000313" key="1">
    <source>
        <dbReference type="EMBL" id="SDI64531.1"/>
    </source>
</evidence>
<organism evidence="1 2">
    <name type="scientific">Natribacillus halophilus</name>
    <dbReference type="NCBI Taxonomy" id="549003"/>
    <lineage>
        <taxon>Bacteria</taxon>
        <taxon>Bacillati</taxon>
        <taxon>Bacillota</taxon>
        <taxon>Bacilli</taxon>
        <taxon>Bacillales</taxon>
        <taxon>Bacillaceae</taxon>
        <taxon>Natribacillus</taxon>
    </lineage>
</organism>
<sequence>MIAGLKFTEENWKQISRLVTSSDFIAQMNILQSTVAVFNKQVTESTRPVYDRIDEISQMFTQVNQLFSTISTN</sequence>
<dbReference type="EMBL" id="FNEN01000004">
    <property type="protein sequence ID" value="SDI64531.1"/>
    <property type="molecule type" value="Genomic_DNA"/>
</dbReference>
<evidence type="ECO:0000313" key="2">
    <source>
        <dbReference type="Proteomes" id="UP000198853"/>
    </source>
</evidence>
<dbReference type="Proteomes" id="UP000198853">
    <property type="component" value="Unassembled WGS sequence"/>
</dbReference>
<dbReference type="AlphaFoldDB" id="A0A1G8M9D0"/>
<accession>A0A1G8M9D0</accession>
<proteinExistence type="predicted"/>